<organism evidence="1 2">
    <name type="scientific">Cavenderia fasciculata</name>
    <name type="common">Slime mold</name>
    <name type="synonym">Dictyostelium fasciculatum</name>
    <dbReference type="NCBI Taxonomy" id="261658"/>
    <lineage>
        <taxon>Eukaryota</taxon>
        <taxon>Amoebozoa</taxon>
        <taxon>Evosea</taxon>
        <taxon>Eumycetozoa</taxon>
        <taxon>Dictyostelia</taxon>
        <taxon>Acytosteliales</taxon>
        <taxon>Cavenderiaceae</taxon>
        <taxon>Cavenderia</taxon>
    </lineage>
</organism>
<keyword evidence="2" id="KW-1185">Reference proteome</keyword>
<dbReference type="KEGG" id="dfa:DFA_08674"/>
<gene>
    <name evidence="1" type="ORF">DFA_08674</name>
</gene>
<protein>
    <submittedName>
        <fullName evidence="1">Uncharacterized protein</fullName>
    </submittedName>
</protein>
<dbReference type="EMBL" id="GL883021">
    <property type="protein sequence ID" value="EGG17678.1"/>
    <property type="molecule type" value="Genomic_DNA"/>
</dbReference>
<proteinExistence type="predicted"/>
<dbReference type="AlphaFoldDB" id="F4Q3M0"/>
<dbReference type="STRING" id="1054147.F4Q3M0"/>
<dbReference type="Gene3D" id="1.20.1270.10">
    <property type="match status" value="1"/>
</dbReference>
<dbReference type="InterPro" id="IPR029048">
    <property type="entry name" value="HSP70_C_sf"/>
</dbReference>
<evidence type="ECO:0000313" key="2">
    <source>
        <dbReference type="Proteomes" id="UP000007797"/>
    </source>
</evidence>
<dbReference type="Proteomes" id="UP000007797">
    <property type="component" value="Unassembled WGS sequence"/>
</dbReference>
<dbReference type="SUPFAM" id="SSF100934">
    <property type="entry name" value="Heat shock protein 70kD (HSP70), C-terminal subdomain"/>
    <property type="match status" value="1"/>
</dbReference>
<reference evidence="2" key="1">
    <citation type="journal article" date="2011" name="Genome Res.">
        <title>Phylogeny-wide analysis of social amoeba genomes highlights ancient origins for complex intercellular communication.</title>
        <authorList>
            <person name="Heidel A.J."/>
            <person name="Lawal H.M."/>
            <person name="Felder M."/>
            <person name="Schilde C."/>
            <person name="Helps N.R."/>
            <person name="Tunggal B."/>
            <person name="Rivero F."/>
            <person name="John U."/>
            <person name="Schleicher M."/>
            <person name="Eichinger L."/>
            <person name="Platzer M."/>
            <person name="Noegel A.A."/>
            <person name="Schaap P."/>
            <person name="Gloeckner G."/>
        </authorList>
    </citation>
    <scope>NUCLEOTIDE SEQUENCE [LARGE SCALE GENOMIC DNA]</scope>
    <source>
        <strain evidence="2">SH3</strain>
    </source>
</reference>
<name>F4Q3M0_CACFS</name>
<accession>F4Q3M0</accession>
<evidence type="ECO:0000313" key="1">
    <source>
        <dbReference type="EMBL" id="EGG17678.1"/>
    </source>
</evidence>
<sequence length="106" mass="12499">MTANVAKYWADYQDQKNCSDSKENLESYIETVLEAIKNERTFQRKTRRSKMDGIFQETIEWINNNQSATNQEFVDKFKDLDQLISPILQRASENTNDIVEEEEVDI</sequence>
<dbReference type="OrthoDB" id="4023141at2759"/>
<dbReference type="GeneID" id="14869459"/>
<dbReference type="RefSeq" id="XP_004356162.1">
    <property type="nucleotide sequence ID" value="XM_004356109.1"/>
</dbReference>